<feature type="domain" description="Cadherin-like beta-sandwich-like" evidence="3">
    <location>
        <begin position="387"/>
        <end position="466"/>
    </location>
</feature>
<evidence type="ECO:0000259" key="3">
    <source>
        <dbReference type="Pfam" id="PF12733"/>
    </source>
</evidence>
<dbReference type="Pfam" id="PF12733">
    <property type="entry name" value="Cadherin-like"/>
    <property type="match status" value="1"/>
</dbReference>
<accession>A0A285G7P5</accession>
<reference evidence="5" key="1">
    <citation type="submission" date="2017-09" db="EMBL/GenBank/DDBJ databases">
        <authorList>
            <person name="Varghese N."/>
            <person name="Submissions S."/>
        </authorList>
    </citation>
    <scope>NUCLEOTIDE SEQUENCE [LARGE SCALE GENOMIC DNA]</scope>
    <source>
        <strain evidence="5">MSL47</strain>
    </source>
</reference>
<feature type="domain" description="Phage capsid-like C-terminal" evidence="2">
    <location>
        <begin position="97"/>
        <end position="368"/>
    </location>
</feature>
<evidence type="ECO:0000313" key="5">
    <source>
        <dbReference type="Proteomes" id="UP000219573"/>
    </source>
</evidence>
<dbReference type="InterPro" id="IPR025883">
    <property type="entry name" value="Cadherin-like_domain"/>
</dbReference>
<gene>
    <name evidence="4" type="ORF">SAMN06265827_105112</name>
</gene>
<name>A0A285G7P5_9FIRM</name>
<dbReference type="Gene3D" id="3.30.2400.10">
    <property type="entry name" value="Major capsid protein gp5"/>
    <property type="match status" value="1"/>
</dbReference>
<dbReference type="NCBIfam" id="TIGR01554">
    <property type="entry name" value="major_cap_HK97"/>
    <property type="match status" value="1"/>
</dbReference>
<evidence type="ECO:0000313" key="4">
    <source>
        <dbReference type="EMBL" id="SNY19393.1"/>
    </source>
</evidence>
<sequence>MKNKDLQNKKLDEIKNQMKAAIENGESDDFVAAQAALAQEIENRILEEAKAASSDMINSQNDQAVMTQRGLNPLTAEELKFYNEVIGAEGFDGVEELVPATVFDRVFEDLRKNHPLLSEITFQNTTGVTEWVMREGTIEAAWWGKLTDAIQKKLGMAFKKERTGLYKLSAYIPVAKAMLDLGPQWLDRFVREILLESMALALEMAIVAGTGVDQPIGMIRDLSAPVDPVDGYAEKSATSITDLEPATLGINVMAPLTKNGERAVPSVLMMVNPLDYWERIFAQTTILTANGTYAYGVLPIPAKIVQSVAVPKGTIIAGMAKDYFMGVGSTQKIEYSDHYKFLEDERTYIAKQYANGKPIDNDSFILLDISNMSPAAVTTLSSLTLGSLTLDPTFDSGTTTYTASTTDTSNKITAVATDEDAIVSIAVNGSAHENDTAATWETGENTVQITVTNESNSKVYTVTVTKS</sequence>
<dbReference type="InterPro" id="IPR024455">
    <property type="entry name" value="Phage_capsid"/>
</dbReference>
<dbReference type="Proteomes" id="UP000219573">
    <property type="component" value="Unassembled WGS sequence"/>
</dbReference>
<organism evidence="4 5">
    <name type="scientific">Orenia metallireducens</name>
    <dbReference type="NCBI Taxonomy" id="1413210"/>
    <lineage>
        <taxon>Bacteria</taxon>
        <taxon>Bacillati</taxon>
        <taxon>Bacillota</taxon>
        <taxon>Clostridia</taxon>
        <taxon>Halanaerobiales</taxon>
        <taxon>Halobacteroidaceae</taxon>
        <taxon>Orenia</taxon>
    </lineage>
</organism>
<dbReference type="EMBL" id="OBDZ01000005">
    <property type="protein sequence ID" value="SNY19393.1"/>
    <property type="molecule type" value="Genomic_DNA"/>
</dbReference>
<dbReference type="AlphaFoldDB" id="A0A285G7P5"/>
<evidence type="ECO:0000256" key="1">
    <source>
        <dbReference type="ARBA" id="ARBA00004328"/>
    </source>
</evidence>
<keyword evidence="5" id="KW-1185">Reference proteome</keyword>
<dbReference type="SUPFAM" id="SSF56563">
    <property type="entry name" value="Major capsid protein gp5"/>
    <property type="match status" value="1"/>
</dbReference>
<protein>
    <submittedName>
        <fullName evidence="4">Phage major capsid protein, HK97 family</fullName>
    </submittedName>
</protein>
<dbReference type="Pfam" id="PF05065">
    <property type="entry name" value="Phage_capsid"/>
    <property type="match status" value="1"/>
</dbReference>
<proteinExistence type="predicted"/>
<comment type="subcellular location">
    <subcellularLocation>
        <location evidence="1">Virion</location>
    </subcellularLocation>
</comment>
<dbReference type="InterPro" id="IPR054612">
    <property type="entry name" value="Phage_capsid-like_C"/>
</dbReference>
<evidence type="ECO:0000259" key="2">
    <source>
        <dbReference type="Pfam" id="PF05065"/>
    </source>
</evidence>